<protein>
    <submittedName>
        <fullName evidence="1">Uncharacterized protein</fullName>
    </submittedName>
</protein>
<sequence>MLIADHAPVYPRVKLNRYDKLTALQQAAVFLHQDRGLDFQQAISSLLASAARDALQLNDRTALIHATDPNCVKPEVLVMTLRKPIMWTLFKKPIDYLIVLRVPQLFNDVQLQQLRDRAQAVVAQNHQFFAQWRDDPVGLGMFADDLI</sequence>
<accession>A0A0R1QE19</accession>
<dbReference type="AlphaFoldDB" id="A0A0R1QE19"/>
<dbReference type="Gene3D" id="3.40.930.10">
    <property type="entry name" value="Mannitol-specific EII, Chain A"/>
    <property type="match status" value="1"/>
</dbReference>
<dbReference type="InterPro" id="IPR016152">
    <property type="entry name" value="PTrfase/Anion_transptr"/>
</dbReference>
<comment type="caution">
    <text evidence="1">The sequence shown here is derived from an EMBL/GenBank/DDBJ whole genome shotgun (WGS) entry which is preliminary data.</text>
</comment>
<dbReference type="PATRIC" id="fig|1423769.4.peg.1925"/>
<name>A0A0R1QE19_9LACO</name>
<evidence type="ECO:0000313" key="1">
    <source>
        <dbReference type="EMBL" id="KRL43047.1"/>
    </source>
</evidence>
<proteinExistence type="predicted"/>
<dbReference type="Proteomes" id="UP000051790">
    <property type="component" value="Unassembled WGS sequence"/>
</dbReference>
<organism evidence="1 2">
    <name type="scientific">Lacticaseibacillus manihotivorans DSM 13343 = JCM 12514</name>
    <dbReference type="NCBI Taxonomy" id="1423769"/>
    <lineage>
        <taxon>Bacteria</taxon>
        <taxon>Bacillati</taxon>
        <taxon>Bacillota</taxon>
        <taxon>Bacilli</taxon>
        <taxon>Lactobacillales</taxon>
        <taxon>Lactobacillaceae</taxon>
        <taxon>Lacticaseibacillus</taxon>
    </lineage>
</organism>
<evidence type="ECO:0000313" key="2">
    <source>
        <dbReference type="Proteomes" id="UP000051790"/>
    </source>
</evidence>
<gene>
    <name evidence="1" type="ORF">FD01_GL001801</name>
</gene>
<dbReference type="EMBL" id="AZEU01000211">
    <property type="protein sequence ID" value="KRL43047.1"/>
    <property type="molecule type" value="Genomic_DNA"/>
</dbReference>
<reference evidence="1 2" key="1">
    <citation type="journal article" date="2015" name="Genome Announc.">
        <title>Expanding the biotechnology potential of lactobacilli through comparative genomics of 213 strains and associated genera.</title>
        <authorList>
            <person name="Sun Z."/>
            <person name="Harris H.M."/>
            <person name="McCann A."/>
            <person name="Guo C."/>
            <person name="Argimon S."/>
            <person name="Zhang W."/>
            <person name="Yang X."/>
            <person name="Jeffery I.B."/>
            <person name="Cooney J.C."/>
            <person name="Kagawa T.F."/>
            <person name="Liu W."/>
            <person name="Song Y."/>
            <person name="Salvetti E."/>
            <person name="Wrobel A."/>
            <person name="Rasinkangas P."/>
            <person name="Parkhill J."/>
            <person name="Rea M.C."/>
            <person name="O'Sullivan O."/>
            <person name="Ritari J."/>
            <person name="Douillard F.P."/>
            <person name="Paul Ross R."/>
            <person name="Yang R."/>
            <person name="Briner A.E."/>
            <person name="Felis G.E."/>
            <person name="de Vos W.M."/>
            <person name="Barrangou R."/>
            <person name="Klaenhammer T.R."/>
            <person name="Caufield P.W."/>
            <person name="Cui Y."/>
            <person name="Zhang H."/>
            <person name="O'Toole P.W."/>
        </authorList>
    </citation>
    <scope>NUCLEOTIDE SEQUENCE [LARGE SCALE GENOMIC DNA]</scope>
    <source>
        <strain evidence="1 2">DSM 13343</strain>
    </source>
</reference>
<keyword evidence="2" id="KW-1185">Reference proteome</keyword>
<dbReference type="RefSeq" id="WP_054718335.1">
    <property type="nucleotide sequence ID" value="NZ_AZEU01000211.1"/>
</dbReference>
<dbReference type="SUPFAM" id="SSF55804">
    <property type="entry name" value="Phoshotransferase/anion transport protein"/>
    <property type="match status" value="1"/>
</dbReference>
<dbReference type="OrthoDB" id="9902511at2"/>